<protein>
    <recommendedName>
        <fullName evidence="2">Roadblock/LAMTOR2 domain-containing protein</fullName>
    </recommendedName>
</protein>
<dbReference type="Proteomes" id="UP000194218">
    <property type="component" value="Chromosome"/>
</dbReference>
<dbReference type="InterPro" id="IPR053141">
    <property type="entry name" value="Mycobact_SerProt_Inhib_Rv3364c"/>
</dbReference>
<dbReference type="SMART" id="SM00960">
    <property type="entry name" value="Robl_LC7"/>
    <property type="match status" value="1"/>
</dbReference>
<reference evidence="3 4" key="1">
    <citation type="submission" date="2017-05" db="EMBL/GenBank/DDBJ databases">
        <title>Complete genome sequence of Streptomyces sp. SCSIO 03032 revealed the diverse biosynthetic pathways for its bioactive secondary metabolites.</title>
        <authorList>
            <person name="Ma L."/>
            <person name="Zhu Y."/>
            <person name="Zhang W."/>
            <person name="Zhang G."/>
            <person name="Tian X."/>
            <person name="Zhang S."/>
            <person name="Zhang C."/>
        </authorList>
    </citation>
    <scope>NUCLEOTIDE SEQUENCE [LARGE SCALE GENOMIC DNA]</scope>
    <source>
        <strain evidence="3 4">SCSIO 03032</strain>
    </source>
</reference>
<evidence type="ECO:0000256" key="1">
    <source>
        <dbReference type="SAM" id="MobiDB-lite"/>
    </source>
</evidence>
<dbReference type="Gene3D" id="3.30.450.30">
    <property type="entry name" value="Dynein light chain 2a, cytoplasmic"/>
    <property type="match status" value="1"/>
</dbReference>
<organism evidence="3 4">
    <name type="scientific">Streptomyces marincola</name>
    <dbReference type="NCBI Taxonomy" id="2878388"/>
    <lineage>
        <taxon>Bacteria</taxon>
        <taxon>Bacillati</taxon>
        <taxon>Actinomycetota</taxon>
        <taxon>Actinomycetes</taxon>
        <taxon>Kitasatosporales</taxon>
        <taxon>Streptomycetaceae</taxon>
        <taxon>Streptomyces</taxon>
    </lineage>
</organism>
<dbReference type="EMBL" id="CP021121">
    <property type="protein sequence ID" value="ARQ70537.1"/>
    <property type="molecule type" value="Genomic_DNA"/>
</dbReference>
<dbReference type="RefSeq" id="WP_086160387.1">
    <property type="nucleotide sequence ID" value="NZ_CP021121.1"/>
</dbReference>
<keyword evidence="4" id="KW-1185">Reference proteome</keyword>
<dbReference type="SUPFAM" id="SSF103196">
    <property type="entry name" value="Roadblock/LC7 domain"/>
    <property type="match status" value="1"/>
</dbReference>
<dbReference type="AlphaFoldDB" id="A0A1W7D0Q5"/>
<dbReference type="PANTHER" id="PTHR36222:SF1">
    <property type="entry name" value="SERINE PROTEASE INHIBITOR RV3364C"/>
    <property type="match status" value="1"/>
</dbReference>
<gene>
    <name evidence="3" type="ORF">CAG99_18310</name>
</gene>
<evidence type="ECO:0000259" key="2">
    <source>
        <dbReference type="SMART" id="SM00960"/>
    </source>
</evidence>
<dbReference type="OrthoDB" id="4568655at2"/>
<feature type="region of interest" description="Disordered" evidence="1">
    <location>
        <begin position="125"/>
        <end position="149"/>
    </location>
</feature>
<dbReference type="Pfam" id="PF03259">
    <property type="entry name" value="Robl_LC7"/>
    <property type="match status" value="1"/>
</dbReference>
<proteinExistence type="predicted"/>
<sequence length="149" mass="15773">MNARVPATKPKVDLSFVLTPILQVPDVQHAMVITADGFYEAHSGLDTETAEKLSAVLASLLASGRGTSQTYYGGETVLRQVMVETYDGYVFVIPAAEGTYLAVFTGPGVAMDNVSYEMQKQVQTLGKAMVSPPRGDVGRAPSGDDGRSA</sequence>
<evidence type="ECO:0000313" key="3">
    <source>
        <dbReference type="EMBL" id="ARQ70537.1"/>
    </source>
</evidence>
<accession>A0A1W7D0Q5</accession>
<dbReference type="KEGG" id="smao:CAG99_18310"/>
<name>A0A1W7D0Q5_9ACTN</name>
<feature type="domain" description="Roadblock/LAMTOR2" evidence="2">
    <location>
        <begin position="14"/>
        <end position="105"/>
    </location>
</feature>
<dbReference type="InterPro" id="IPR004942">
    <property type="entry name" value="Roadblock/LAMTOR2_dom"/>
</dbReference>
<dbReference type="PANTHER" id="PTHR36222">
    <property type="entry name" value="SERINE PROTEASE INHIBITOR RV3364C"/>
    <property type="match status" value="1"/>
</dbReference>
<evidence type="ECO:0000313" key="4">
    <source>
        <dbReference type="Proteomes" id="UP000194218"/>
    </source>
</evidence>